<dbReference type="PANTHER" id="PTHR24096:SF323">
    <property type="entry name" value="BLR3536 PROTEIN"/>
    <property type="match status" value="1"/>
</dbReference>
<dbReference type="Gene3D" id="3.40.50.12780">
    <property type="entry name" value="N-terminal domain of ligase-like"/>
    <property type="match status" value="1"/>
</dbReference>
<dbReference type="Gene3D" id="3.30.300.30">
    <property type="match status" value="1"/>
</dbReference>
<accession>A0A937RE94</accession>
<protein>
    <submittedName>
        <fullName evidence="4">Acyl-CoA synthetase</fullName>
    </submittedName>
</protein>
<evidence type="ECO:0000313" key="5">
    <source>
        <dbReference type="Proteomes" id="UP000604475"/>
    </source>
</evidence>
<dbReference type="InterPro" id="IPR025110">
    <property type="entry name" value="AMP-bd_C"/>
</dbReference>
<name>A0A937RE94_9ACTN</name>
<dbReference type="PROSITE" id="PS00455">
    <property type="entry name" value="AMP_BINDING"/>
    <property type="match status" value="1"/>
</dbReference>
<keyword evidence="5" id="KW-1185">Reference proteome</keyword>
<dbReference type="EMBL" id="JAEACQ010000252">
    <property type="protein sequence ID" value="MBL7630561.1"/>
    <property type="molecule type" value="Genomic_DNA"/>
</dbReference>
<dbReference type="InterPro" id="IPR042099">
    <property type="entry name" value="ANL_N_sf"/>
</dbReference>
<organism evidence="4 5">
    <name type="scientific">Frankia nepalensis</name>
    <dbReference type="NCBI Taxonomy" id="1836974"/>
    <lineage>
        <taxon>Bacteria</taxon>
        <taxon>Bacillati</taxon>
        <taxon>Actinomycetota</taxon>
        <taxon>Actinomycetes</taxon>
        <taxon>Frankiales</taxon>
        <taxon>Frankiaceae</taxon>
        <taxon>Frankia</taxon>
    </lineage>
</organism>
<evidence type="ECO:0000256" key="1">
    <source>
        <dbReference type="SAM" id="MobiDB-lite"/>
    </source>
</evidence>
<feature type="domain" description="AMP-binding enzyme C-terminal" evidence="3">
    <location>
        <begin position="422"/>
        <end position="500"/>
    </location>
</feature>
<evidence type="ECO:0000313" key="4">
    <source>
        <dbReference type="EMBL" id="MBL7630561.1"/>
    </source>
</evidence>
<evidence type="ECO:0000259" key="2">
    <source>
        <dbReference type="Pfam" id="PF00501"/>
    </source>
</evidence>
<reference evidence="4" key="1">
    <citation type="submission" date="2020-12" db="EMBL/GenBank/DDBJ databases">
        <title>Genomic characterization of non-nitrogen-fixing Frankia strains.</title>
        <authorList>
            <person name="Carlos-Shanley C."/>
            <person name="Guerra T."/>
            <person name="Hahn D."/>
        </authorList>
    </citation>
    <scope>NUCLEOTIDE SEQUENCE</scope>
    <source>
        <strain evidence="4">CN6</strain>
    </source>
</reference>
<sequence length="515" mass="55441">MVYPGLYARTAPDRPAVVMAAGGERVTYAQLDARSTQLARLLAARGLKVGDTVAILAENHPRYFEVYWAAKRSGLYLTAINRYLAPAEAAYIIEDSGTKALVTSAALAGTAAEAAAMVPGLGCRLILDGELAGFEPYEAALATQPATPLDDEPRGEVMLYSSGTTGRPKGIRRPLTGRSVDDPEGAGTSLLERAVFGMDETSVYLCPTPLYHAAGLQWSAGVHELGGTLVVLEKFDAEGMLAVIERERVSHTQVVPTMLVRVLKLPGERRLRYDLSSLRRVIHSAAPCPPDVKRAMIDWLGPIVDEYYASTEGAGLSYIGAADWLSHPGSVGRPLVGVPHVCADDGAELPAGEPGLLYFEQPAASFSYHGDPEKTRSSRHPVHPNWIAVGDVGYLDDEGYLYLTDRKSFMIISGGVNIYPAEIEACLVMHPLVADVAVFGLPDPEMGEYVHAVVQPAPGVAPSPELAEQLRAHARDALAHYKVPRVVSFRDELPRMPTGKLAKGVLHDEYRKDGS</sequence>
<dbReference type="SUPFAM" id="SSF56801">
    <property type="entry name" value="Acetyl-CoA synthetase-like"/>
    <property type="match status" value="1"/>
</dbReference>
<comment type="caution">
    <text evidence="4">The sequence shown here is derived from an EMBL/GenBank/DDBJ whole genome shotgun (WGS) entry which is preliminary data.</text>
</comment>
<dbReference type="Pfam" id="PF00501">
    <property type="entry name" value="AMP-binding"/>
    <property type="match status" value="1"/>
</dbReference>
<feature type="domain" description="AMP-dependent synthetase/ligase" evidence="2">
    <location>
        <begin position="8"/>
        <end position="364"/>
    </location>
</feature>
<feature type="region of interest" description="Disordered" evidence="1">
    <location>
        <begin position="160"/>
        <end position="184"/>
    </location>
</feature>
<dbReference type="InterPro" id="IPR000873">
    <property type="entry name" value="AMP-dep_synth/lig_dom"/>
</dbReference>
<evidence type="ECO:0000259" key="3">
    <source>
        <dbReference type="Pfam" id="PF13193"/>
    </source>
</evidence>
<dbReference type="RefSeq" id="WP_203003608.1">
    <property type="nucleotide sequence ID" value="NZ_JADWYU010000248.1"/>
</dbReference>
<dbReference type="InterPro" id="IPR045851">
    <property type="entry name" value="AMP-bd_C_sf"/>
</dbReference>
<dbReference type="AlphaFoldDB" id="A0A937RE94"/>
<dbReference type="InterPro" id="IPR020845">
    <property type="entry name" value="AMP-binding_CS"/>
</dbReference>
<gene>
    <name evidence="4" type="ORF">I7412_26050</name>
</gene>
<dbReference type="PANTHER" id="PTHR24096">
    <property type="entry name" value="LONG-CHAIN-FATTY-ACID--COA LIGASE"/>
    <property type="match status" value="1"/>
</dbReference>
<dbReference type="GO" id="GO:0016405">
    <property type="term" value="F:CoA-ligase activity"/>
    <property type="evidence" value="ECO:0007669"/>
    <property type="project" value="TreeGrafter"/>
</dbReference>
<dbReference type="Proteomes" id="UP000604475">
    <property type="component" value="Unassembled WGS sequence"/>
</dbReference>
<proteinExistence type="predicted"/>
<dbReference type="Pfam" id="PF13193">
    <property type="entry name" value="AMP-binding_C"/>
    <property type="match status" value="1"/>
</dbReference>